<proteinExistence type="predicted"/>
<protein>
    <submittedName>
        <fullName evidence="2">Uncharacterized protein</fullName>
    </submittedName>
</protein>
<keyword evidence="3" id="KW-1185">Reference proteome</keyword>
<evidence type="ECO:0000256" key="1">
    <source>
        <dbReference type="SAM" id="Phobius"/>
    </source>
</evidence>
<feature type="transmembrane region" description="Helical" evidence="1">
    <location>
        <begin position="238"/>
        <end position="258"/>
    </location>
</feature>
<dbReference type="AlphaFoldDB" id="A0A8J2SIT1"/>
<dbReference type="EMBL" id="CAKKNE010000003">
    <property type="protein sequence ID" value="CAH0371616.1"/>
    <property type="molecule type" value="Genomic_DNA"/>
</dbReference>
<feature type="transmembrane region" description="Helical" evidence="1">
    <location>
        <begin position="97"/>
        <end position="116"/>
    </location>
</feature>
<comment type="caution">
    <text evidence="2">The sequence shown here is derived from an EMBL/GenBank/DDBJ whole genome shotgun (WGS) entry which is preliminary data.</text>
</comment>
<organism evidence="2 3">
    <name type="scientific">Pelagomonas calceolata</name>
    <dbReference type="NCBI Taxonomy" id="35677"/>
    <lineage>
        <taxon>Eukaryota</taxon>
        <taxon>Sar</taxon>
        <taxon>Stramenopiles</taxon>
        <taxon>Ochrophyta</taxon>
        <taxon>Pelagophyceae</taxon>
        <taxon>Pelagomonadales</taxon>
        <taxon>Pelagomonadaceae</taxon>
        <taxon>Pelagomonas</taxon>
    </lineage>
</organism>
<keyword evidence="1" id="KW-0812">Transmembrane</keyword>
<keyword evidence="1" id="KW-0472">Membrane</keyword>
<dbReference type="Proteomes" id="UP000789595">
    <property type="component" value="Unassembled WGS sequence"/>
</dbReference>
<sequence length="310" mass="34157">MSLETWIGLARNGLCVVADTLPDEYDQFGYFENGMSTLNALIAPLQFAAAVFNARAALKLPAALQARKDALALKEACEKARSTVAIDAHSRRVKQTTYGICYAFLSCTLAPAFLVLCMNSCKVATERQVQWALLAMQIGLAVALWAMREEYKDEHTKAENCADVASGERDKSLRAQACCDAGLIDKKSLEACVFDETEMGAIKTRCGALLKRAGELVDERDKTNRKLLQRAVQGRRNVTFAMVIWVLNFIAFWGYAVFPLTYFGPFTTIEEKAWYEWAGNLAGDAAWTVEPALVILSAFGAFKSSKAKSD</sequence>
<accession>A0A8J2SIT1</accession>
<reference evidence="2" key="1">
    <citation type="submission" date="2021-11" db="EMBL/GenBank/DDBJ databases">
        <authorList>
            <consortium name="Genoscope - CEA"/>
            <person name="William W."/>
        </authorList>
    </citation>
    <scope>NUCLEOTIDE SEQUENCE</scope>
</reference>
<feature type="transmembrane region" description="Helical" evidence="1">
    <location>
        <begin position="285"/>
        <end position="302"/>
    </location>
</feature>
<feature type="transmembrane region" description="Helical" evidence="1">
    <location>
        <begin position="128"/>
        <end position="147"/>
    </location>
</feature>
<keyword evidence="1" id="KW-1133">Transmembrane helix</keyword>
<name>A0A8J2SIT1_9STRA</name>
<evidence type="ECO:0000313" key="2">
    <source>
        <dbReference type="EMBL" id="CAH0371616.1"/>
    </source>
</evidence>
<dbReference type="OrthoDB" id="44117at2759"/>
<gene>
    <name evidence="2" type="ORF">PECAL_3P15670</name>
</gene>
<evidence type="ECO:0000313" key="3">
    <source>
        <dbReference type="Proteomes" id="UP000789595"/>
    </source>
</evidence>